<organism evidence="5 6">
    <name type="scientific">Marinibaculum pumilum</name>
    <dbReference type="NCBI Taxonomy" id="1766165"/>
    <lineage>
        <taxon>Bacteria</taxon>
        <taxon>Pseudomonadati</taxon>
        <taxon>Pseudomonadota</taxon>
        <taxon>Alphaproteobacteria</taxon>
        <taxon>Rhodospirillales</taxon>
        <taxon>Rhodospirillaceae</taxon>
        <taxon>Marinibaculum</taxon>
    </lineage>
</organism>
<feature type="DNA-binding region" description="H-T-H motif" evidence="2">
    <location>
        <begin position="46"/>
        <end position="65"/>
    </location>
</feature>
<dbReference type="Proteomes" id="UP001595528">
    <property type="component" value="Unassembled WGS sequence"/>
</dbReference>
<dbReference type="RefSeq" id="WP_379900356.1">
    <property type="nucleotide sequence ID" value="NZ_JBHRTR010000025.1"/>
</dbReference>
<evidence type="ECO:0000259" key="4">
    <source>
        <dbReference type="PROSITE" id="PS50977"/>
    </source>
</evidence>
<dbReference type="PANTHER" id="PTHR30055">
    <property type="entry name" value="HTH-TYPE TRANSCRIPTIONAL REGULATOR RUTR"/>
    <property type="match status" value="1"/>
</dbReference>
<keyword evidence="6" id="KW-1185">Reference proteome</keyword>
<accession>A0ABV7L0F9</accession>
<feature type="domain" description="HTH tetR-type" evidence="4">
    <location>
        <begin position="23"/>
        <end position="83"/>
    </location>
</feature>
<evidence type="ECO:0000256" key="1">
    <source>
        <dbReference type="ARBA" id="ARBA00023125"/>
    </source>
</evidence>
<evidence type="ECO:0000256" key="3">
    <source>
        <dbReference type="SAM" id="MobiDB-lite"/>
    </source>
</evidence>
<evidence type="ECO:0000313" key="5">
    <source>
        <dbReference type="EMBL" id="MFC3227841.1"/>
    </source>
</evidence>
<gene>
    <name evidence="5" type="ORF">ACFOGJ_11400</name>
</gene>
<protein>
    <submittedName>
        <fullName evidence="5">TetR/AcrR family transcriptional regulator</fullName>
    </submittedName>
</protein>
<dbReference type="Gene3D" id="1.10.10.60">
    <property type="entry name" value="Homeodomain-like"/>
    <property type="match status" value="1"/>
</dbReference>
<dbReference type="PROSITE" id="PS50977">
    <property type="entry name" value="HTH_TETR_2"/>
    <property type="match status" value="1"/>
</dbReference>
<dbReference type="InterPro" id="IPR050109">
    <property type="entry name" value="HTH-type_TetR-like_transc_reg"/>
</dbReference>
<evidence type="ECO:0000256" key="2">
    <source>
        <dbReference type="PROSITE-ProRule" id="PRU00335"/>
    </source>
</evidence>
<dbReference type="SUPFAM" id="SSF48498">
    <property type="entry name" value="Tetracyclin repressor-like, C-terminal domain"/>
    <property type="match status" value="1"/>
</dbReference>
<dbReference type="InterPro" id="IPR013573">
    <property type="entry name" value="Tscrpt_reg_YcdC_C"/>
</dbReference>
<dbReference type="EMBL" id="JBHRTR010000025">
    <property type="protein sequence ID" value="MFC3227841.1"/>
    <property type="molecule type" value="Genomic_DNA"/>
</dbReference>
<name>A0ABV7L0F9_9PROT</name>
<dbReference type="InterPro" id="IPR001647">
    <property type="entry name" value="HTH_TetR"/>
</dbReference>
<feature type="region of interest" description="Disordered" evidence="3">
    <location>
        <begin position="1"/>
        <end position="20"/>
    </location>
</feature>
<dbReference type="SUPFAM" id="SSF46689">
    <property type="entry name" value="Homeodomain-like"/>
    <property type="match status" value="1"/>
</dbReference>
<dbReference type="PRINTS" id="PR00455">
    <property type="entry name" value="HTHTETR"/>
</dbReference>
<reference evidence="6" key="1">
    <citation type="journal article" date="2019" name="Int. J. Syst. Evol. Microbiol.">
        <title>The Global Catalogue of Microorganisms (GCM) 10K type strain sequencing project: providing services to taxonomists for standard genome sequencing and annotation.</title>
        <authorList>
            <consortium name="The Broad Institute Genomics Platform"/>
            <consortium name="The Broad Institute Genome Sequencing Center for Infectious Disease"/>
            <person name="Wu L."/>
            <person name="Ma J."/>
        </authorList>
    </citation>
    <scope>NUCLEOTIDE SEQUENCE [LARGE SCALE GENOMIC DNA]</scope>
    <source>
        <strain evidence="6">KCTC 42964</strain>
    </source>
</reference>
<dbReference type="Pfam" id="PF00440">
    <property type="entry name" value="TetR_N"/>
    <property type="match status" value="1"/>
</dbReference>
<keyword evidence="1 2" id="KW-0238">DNA-binding</keyword>
<evidence type="ECO:0000313" key="6">
    <source>
        <dbReference type="Proteomes" id="UP001595528"/>
    </source>
</evidence>
<dbReference type="InterPro" id="IPR036271">
    <property type="entry name" value="Tet_transcr_reg_TetR-rel_C_sf"/>
</dbReference>
<comment type="caution">
    <text evidence="5">The sequence shown here is derived from an EMBL/GenBank/DDBJ whole genome shotgun (WGS) entry which is preliminary data.</text>
</comment>
<dbReference type="Gene3D" id="1.10.357.10">
    <property type="entry name" value="Tetracycline Repressor, domain 2"/>
    <property type="match status" value="1"/>
</dbReference>
<dbReference type="PANTHER" id="PTHR30055:SF196">
    <property type="entry name" value="HTH-TYPE TRANSCRIPTIONAL REGULATOR RUTR"/>
    <property type="match status" value="1"/>
</dbReference>
<sequence>MTELNEADGLPDAGARADTQVGRQMRSRILEAAEAVFAQRGFDGATTAAIARAAGLPKANLHYYFGTKEALYRAVLADILDLWLAGADGIRPDADPAAALEAYIREKVYWSRNRPNASRVFAGEVQGGARRIGDYLSGHLRDWVEGKATVMEGWMAQGRMARVDARHLIFSIWALTQHYADFAPQVTAVLGRERLDGPEFERITRHVTGLVLAGCGLRGPGSQKAVPRNAKAEIPISGEETA</sequence>
<dbReference type="Pfam" id="PF08362">
    <property type="entry name" value="TetR_C_3"/>
    <property type="match status" value="1"/>
</dbReference>
<dbReference type="InterPro" id="IPR009057">
    <property type="entry name" value="Homeodomain-like_sf"/>
</dbReference>
<proteinExistence type="predicted"/>
<feature type="region of interest" description="Disordered" evidence="3">
    <location>
        <begin position="219"/>
        <end position="242"/>
    </location>
</feature>